<dbReference type="RefSeq" id="WP_160586494.1">
    <property type="nucleotide sequence ID" value="NZ_BMHN01000001.1"/>
</dbReference>
<evidence type="ECO:0000313" key="1">
    <source>
        <dbReference type="EMBL" id="NBG94390.1"/>
    </source>
</evidence>
<accession>A0A845Q832</accession>
<name>A0A845Q832_9HYPH</name>
<sequence length="439" mass="49627">MGRKRQLLLLCDYPIEGAATVREHIDGLIENSRHHIRRLSIRGRIPQQVDLARFDGVIVHYSLMADMDSLLTPSIISRLSGYNGVKAVFVQDEHRNVCQRITALQGMASNLLFTCVPAEEIEKVYPDEALPGIRKVNVLTGYTSIQLARRQTPDFDARPIDIGYRARKLPFWLGRLGQEKAMIGDFIASQEDAYDLQCDISMAEHDRIYGSKWVDFLSSCKATLGAESGASVFDWDGSIERSVKSHLLKAPYTTFDDIEKLYLKGEDGKVGNGQISPRVFEAAALRTLMILYPGEYSGILVPWHHYVPLEKDHSNIDEVMAVLRNKAQAQQIIEAAWHDIACNPAYTMKAFVEEFDTLIDNSAGEHAPMKVGYQDSEWTGLVRVEPNVVLSRFSQAIWVRVHRTVFRTLDRLLGPATVTKFKHRLRQLKTACEKTIDSH</sequence>
<dbReference type="GeneID" id="300656447"/>
<organism evidence="1 2">
    <name type="scientific">Pyruvatibacter mobilis</name>
    <dbReference type="NCBI Taxonomy" id="1712261"/>
    <lineage>
        <taxon>Bacteria</taxon>
        <taxon>Pseudomonadati</taxon>
        <taxon>Pseudomonadota</taxon>
        <taxon>Alphaproteobacteria</taxon>
        <taxon>Hyphomicrobiales</taxon>
        <taxon>Parvibaculaceae</taxon>
        <taxon>Pyruvatibacter</taxon>
    </lineage>
</organism>
<evidence type="ECO:0000313" key="2">
    <source>
        <dbReference type="Proteomes" id="UP000470384"/>
    </source>
</evidence>
<evidence type="ECO:0008006" key="3">
    <source>
        <dbReference type="Google" id="ProtNLM"/>
    </source>
</evidence>
<keyword evidence="2" id="KW-1185">Reference proteome</keyword>
<dbReference type="Proteomes" id="UP000470384">
    <property type="component" value="Unassembled WGS sequence"/>
</dbReference>
<dbReference type="EMBL" id="WXYQ01000001">
    <property type="protein sequence ID" value="NBG94390.1"/>
    <property type="molecule type" value="Genomic_DNA"/>
</dbReference>
<dbReference type="OrthoDB" id="7178894at2"/>
<comment type="caution">
    <text evidence="1">The sequence shown here is derived from an EMBL/GenBank/DDBJ whole genome shotgun (WGS) entry which is preliminary data.</text>
</comment>
<dbReference type="AlphaFoldDB" id="A0A845Q832"/>
<gene>
    <name evidence="1" type="ORF">GTQ45_01430</name>
</gene>
<proteinExistence type="predicted"/>
<reference evidence="1 2" key="1">
    <citation type="journal article" date="2016" name="Int. J. Syst. Evol. Microbiol.">
        <title>Pyruvatibacter mobilis gen. nov., sp. nov., a marine bacterium from the culture broth of Picochlorum sp. 122.</title>
        <authorList>
            <person name="Wang G."/>
            <person name="Tang M."/>
            <person name="Wu H."/>
            <person name="Dai S."/>
            <person name="Li T."/>
            <person name="Chen C."/>
            <person name="He H."/>
            <person name="Fan J."/>
            <person name="Xiang W."/>
            <person name="Li X."/>
        </authorList>
    </citation>
    <scope>NUCLEOTIDE SEQUENCE [LARGE SCALE GENOMIC DNA]</scope>
    <source>
        <strain evidence="1 2">GYP-11</strain>
    </source>
</reference>
<protein>
    <recommendedName>
        <fullName evidence="3">Glycosyl transferase CAP10 domain-containing protein</fullName>
    </recommendedName>
</protein>